<evidence type="ECO:0000256" key="6">
    <source>
        <dbReference type="ARBA" id="ARBA00022763"/>
    </source>
</evidence>
<dbReference type="NCBIfam" id="TIGR00589">
    <property type="entry name" value="ogt"/>
    <property type="match status" value="1"/>
</dbReference>
<keyword evidence="6 9" id="KW-0227">DNA damage</keyword>
<dbReference type="Proteomes" id="UP000242850">
    <property type="component" value="Unassembled WGS sequence"/>
</dbReference>
<keyword evidence="3 9" id="KW-0963">Cytoplasm</keyword>
<evidence type="ECO:0000256" key="4">
    <source>
        <dbReference type="ARBA" id="ARBA00022603"/>
    </source>
</evidence>
<sequence>MIYKAYYESPIGLIEIKAENEAIVSLDFIEKKEDDENICEVLKKCIIELDEYFKGKRKNFTVDINLKGTDFQLKAWKELLKIPFGETITYKEQARRIGNEKAVRAVGLANSKNKIAIIVPCHRVVGSDKSLTGYAGGLWRKKWLIDHEKRFFENNTNRGD</sequence>
<dbReference type="SUPFAM" id="SSF46767">
    <property type="entry name" value="Methylated DNA-protein cysteine methyltransferase, C-terminal domain"/>
    <property type="match status" value="1"/>
</dbReference>
<dbReference type="GO" id="GO:0005737">
    <property type="term" value="C:cytoplasm"/>
    <property type="evidence" value="ECO:0007669"/>
    <property type="project" value="UniProtKB-SubCell"/>
</dbReference>
<dbReference type="FunFam" id="1.10.10.10:FF:000214">
    <property type="entry name" value="Methylated-DNA--protein-cysteine methyltransferase"/>
    <property type="match status" value="1"/>
</dbReference>
<dbReference type="GO" id="GO:0006307">
    <property type="term" value="P:DNA alkylation repair"/>
    <property type="evidence" value="ECO:0007669"/>
    <property type="project" value="UniProtKB-UniRule"/>
</dbReference>
<organism evidence="12 13">
    <name type="scientific">Caloramator fervidus</name>
    <dbReference type="NCBI Taxonomy" id="29344"/>
    <lineage>
        <taxon>Bacteria</taxon>
        <taxon>Bacillati</taxon>
        <taxon>Bacillota</taxon>
        <taxon>Clostridia</taxon>
        <taxon>Eubacteriales</taxon>
        <taxon>Clostridiaceae</taxon>
        <taxon>Caloramator</taxon>
    </lineage>
</organism>
<dbReference type="HAMAP" id="MF_00772">
    <property type="entry name" value="OGT"/>
    <property type="match status" value="1"/>
</dbReference>
<name>A0A1H5W9V3_9CLOT</name>
<accession>A0A1H5W9V3</accession>
<dbReference type="EC" id="2.1.1.63" evidence="9"/>
<comment type="miscellaneous">
    <text evidence="9">This enzyme catalyzes only one turnover and therefore is not strictly catalytic. According to one definition, an enzyme is a biocatalyst that acts repeatedly and over many reaction cycles.</text>
</comment>
<evidence type="ECO:0000256" key="9">
    <source>
        <dbReference type="HAMAP-Rule" id="MF_00772"/>
    </source>
</evidence>
<evidence type="ECO:0000256" key="1">
    <source>
        <dbReference type="ARBA" id="ARBA00001286"/>
    </source>
</evidence>
<evidence type="ECO:0000256" key="3">
    <source>
        <dbReference type="ARBA" id="ARBA00022490"/>
    </source>
</evidence>
<dbReference type="InterPro" id="IPR001497">
    <property type="entry name" value="MethylDNA_cys_MeTrfase_AS"/>
</dbReference>
<dbReference type="AlphaFoldDB" id="A0A1H5W9V3"/>
<dbReference type="PROSITE" id="PS00374">
    <property type="entry name" value="MGMT"/>
    <property type="match status" value="1"/>
</dbReference>
<dbReference type="Pfam" id="PF02870">
    <property type="entry name" value="Methyltransf_1N"/>
    <property type="match status" value="1"/>
</dbReference>
<dbReference type="GO" id="GO:0003908">
    <property type="term" value="F:methylated-DNA-[protein]-cysteine S-methyltransferase activity"/>
    <property type="evidence" value="ECO:0007669"/>
    <property type="project" value="UniProtKB-UniRule"/>
</dbReference>
<dbReference type="Pfam" id="PF01035">
    <property type="entry name" value="DNA_binding_1"/>
    <property type="match status" value="1"/>
</dbReference>
<dbReference type="SUPFAM" id="SSF53155">
    <property type="entry name" value="Methylated DNA-protein cysteine methyltransferase domain"/>
    <property type="match status" value="1"/>
</dbReference>
<evidence type="ECO:0000313" key="12">
    <source>
        <dbReference type="EMBL" id="SEF95971.1"/>
    </source>
</evidence>
<evidence type="ECO:0000256" key="8">
    <source>
        <dbReference type="ARBA" id="ARBA00049348"/>
    </source>
</evidence>
<dbReference type="Gene3D" id="1.10.10.10">
    <property type="entry name" value="Winged helix-like DNA-binding domain superfamily/Winged helix DNA-binding domain"/>
    <property type="match status" value="1"/>
</dbReference>
<dbReference type="PANTHER" id="PTHR10815:SF13">
    <property type="entry name" value="METHYLATED-DNA--PROTEIN-CYSTEINE METHYLTRANSFERASE"/>
    <property type="match status" value="1"/>
</dbReference>
<dbReference type="InterPro" id="IPR014048">
    <property type="entry name" value="MethylDNA_cys_MeTrfase_DNA-bd"/>
</dbReference>
<keyword evidence="7 9" id="KW-0234">DNA repair</keyword>
<feature type="domain" description="Methylguanine DNA methyltransferase ribonuclease-like" evidence="11">
    <location>
        <begin position="2"/>
        <end position="65"/>
    </location>
</feature>
<dbReference type="RefSeq" id="WP_207654280.1">
    <property type="nucleotide sequence ID" value="NZ_FNUK01000018.1"/>
</dbReference>
<dbReference type="PANTHER" id="PTHR10815">
    <property type="entry name" value="METHYLATED-DNA--PROTEIN-CYSTEINE METHYLTRANSFERASE"/>
    <property type="match status" value="1"/>
</dbReference>
<dbReference type="InterPro" id="IPR036217">
    <property type="entry name" value="MethylDNA_cys_MeTrfase_DNAb"/>
</dbReference>
<protein>
    <recommendedName>
        <fullName evidence="9">Methylated-DNA--protein-cysteine methyltransferase</fullName>
        <ecNumber evidence="9">2.1.1.63</ecNumber>
    </recommendedName>
    <alternativeName>
        <fullName evidence="9">6-O-methylguanine-DNA methyltransferase</fullName>
        <shortName evidence="9">MGMT</shortName>
    </alternativeName>
    <alternativeName>
        <fullName evidence="9">O-6-methylguanine-DNA-alkyltransferase</fullName>
    </alternativeName>
</protein>
<dbReference type="GO" id="GO:0032259">
    <property type="term" value="P:methylation"/>
    <property type="evidence" value="ECO:0007669"/>
    <property type="project" value="UniProtKB-KW"/>
</dbReference>
<comment type="subcellular location">
    <subcellularLocation>
        <location evidence="9">Cytoplasm</location>
    </subcellularLocation>
</comment>
<feature type="active site" description="Nucleophile; methyl group acceptor" evidence="9">
    <location>
        <position position="121"/>
    </location>
</feature>
<feature type="domain" description="Methylated-DNA-[protein]-cysteine S-methyltransferase DNA binding" evidence="10">
    <location>
        <begin position="70"/>
        <end position="149"/>
    </location>
</feature>
<evidence type="ECO:0000256" key="5">
    <source>
        <dbReference type="ARBA" id="ARBA00022679"/>
    </source>
</evidence>
<dbReference type="EMBL" id="FNUK01000018">
    <property type="protein sequence ID" value="SEF95971.1"/>
    <property type="molecule type" value="Genomic_DNA"/>
</dbReference>
<evidence type="ECO:0000256" key="2">
    <source>
        <dbReference type="ARBA" id="ARBA00008711"/>
    </source>
</evidence>
<dbReference type="InterPro" id="IPR023546">
    <property type="entry name" value="MGMT"/>
</dbReference>
<dbReference type="Gene3D" id="3.30.160.70">
    <property type="entry name" value="Methylated DNA-protein cysteine methyltransferase domain"/>
    <property type="match status" value="1"/>
</dbReference>
<keyword evidence="13" id="KW-1185">Reference proteome</keyword>
<dbReference type="InterPro" id="IPR036388">
    <property type="entry name" value="WH-like_DNA-bd_sf"/>
</dbReference>
<evidence type="ECO:0000259" key="11">
    <source>
        <dbReference type="Pfam" id="PF02870"/>
    </source>
</evidence>
<gene>
    <name evidence="12" type="ORF">SAMN05660865_01413</name>
</gene>
<dbReference type="InterPro" id="IPR008332">
    <property type="entry name" value="MethylG_MeTrfase_N"/>
</dbReference>
<dbReference type="InterPro" id="IPR036631">
    <property type="entry name" value="MGMT_N_sf"/>
</dbReference>
<reference evidence="13" key="1">
    <citation type="submission" date="2016-10" db="EMBL/GenBank/DDBJ databases">
        <authorList>
            <person name="Varghese N."/>
            <person name="Submissions S."/>
        </authorList>
    </citation>
    <scope>NUCLEOTIDE SEQUENCE [LARGE SCALE GENOMIC DNA]</scope>
    <source>
        <strain evidence="13">DSM 5463</strain>
    </source>
</reference>
<comment type="catalytic activity">
    <reaction evidence="8 9">
        <text>a 6-O-methyl-2'-deoxyguanosine in DNA + L-cysteinyl-[protein] = S-methyl-L-cysteinyl-[protein] + a 2'-deoxyguanosine in DNA</text>
        <dbReference type="Rhea" id="RHEA:24000"/>
        <dbReference type="Rhea" id="RHEA-COMP:10131"/>
        <dbReference type="Rhea" id="RHEA-COMP:10132"/>
        <dbReference type="Rhea" id="RHEA-COMP:11367"/>
        <dbReference type="Rhea" id="RHEA-COMP:11368"/>
        <dbReference type="ChEBI" id="CHEBI:29950"/>
        <dbReference type="ChEBI" id="CHEBI:82612"/>
        <dbReference type="ChEBI" id="CHEBI:85445"/>
        <dbReference type="ChEBI" id="CHEBI:85448"/>
        <dbReference type="EC" id="2.1.1.63"/>
    </reaction>
</comment>
<keyword evidence="5 9" id="KW-0808">Transferase</keyword>
<dbReference type="CDD" id="cd06445">
    <property type="entry name" value="ATase"/>
    <property type="match status" value="1"/>
</dbReference>
<evidence type="ECO:0000313" key="13">
    <source>
        <dbReference type="Proteomes" id="UP000242850"/>
    </source>
</evidence>
<comment type="function">
    <text evidence="9">Involved in the cellular defense against the biological effects of O6-methylguanine (O6-MeG) and O4-methylthymine (O4-MeT) in DNA. Repairs the methylated nucleobase in DNA by stoichiometrically transferring the methyl group to a cysteine residue in the enzyme. This is a suicide reaction: the enzyme is irreversibly inactivated.</text>
</comment>
<evidence type="ECO:0000256" key="7">
    <source>
        <dbReference type="ARBA" id="ARBA00023204"/>
    </source>
</evidence>
<evidence type="ECO:0000259" key="10">
    <source>
        <dbReference type="Pfam" id="PF01035"/>
    </source>
</evidence>
<keyword evidence="4 9" id="KW-0489">Methyltransferase</keyword>
<comment type="similarity">
    <text evidence="2 9">Belongs to the MGMT family.</text>
</comment>
<proteinExistence type="inferred from homology"/>
<comment type="catalytic activity">
    <reaction evidence="1 9">
        <text>a 4-O-methyl-thymidine in DNA + L-cysteinyl-[protein] = a thymidine in DNA + S-methyl-L-cysteinyl-[protein]</text>
        <dbReference type="Rhea" id="RHEA:53428"/>
        <dbReference type="Rhea" id="RHEA-COMP:10131"/>
        <dbReference type="Rhea" id="RHEA-COMP:10132"/>
        <dbReference type="Rhea" id="RHEA-COMP:13555"/>
        <dbReference type="Rhea" id="RHEA-COMP:13556"/>
        <dbReference type="ChEBI" id="CHEBI:29950"/>
        <dbReference type="ChEBI" id="CHEBI:82612"/>
        <dbReference type="ChEBI" id="CHEBI:137386"/>
        <dbReference type="ChEBI" id="CHEBI:137387"/>
        <dbReference type="EC" id="2.1.1.63"/>
    </reaction>
</comment>